<gene>
    <name evidence="1" type="ORF">IMCC3088_661</name>
</gene>
<proteinExistence type="predicted"/>
<accession>F3L624</accession>
<protein>
    <submittedName>
        <fullName evidence="1">Uncharacterized protein</fullName>
    </submittedName>
</protein>
<organism evidence="1 2">
    <name type="scientific">Aequoribacter fuscus</name>
    <dbReference type="NCBI Taxonomy" id="2518989"/>
    <lineage>
        <taxon>Bacteria</taxon>
        <taxon>Pseudomonadati</taxon>
        <taxon>Pseudomonadota</taxon>
        <taxon>Gammaproteobacteria</taxon>
        <taxon>Cellvibrionales</taxon>
        <taxon>Halieaceae</taxon>
        <taxon>Aequoribacter</taxon>
    </lineage>
</organism>
<dbReference type="EMBL" id="AEIG01000149">
    <property type="protein sequence ID" value="EGG28217.1"/>
    <property type="molecule type" value="Genomic_DNA"/>
</dbReference>
<sequence>MFDNGYANYVVIDYAELSALAHPETSKLNTSPFSITHLGAKWAN</sequence>
<reference evidence="1 2" key="1">
    <citation type="journal article" date="2011" name="J. Bacteriol.">
        <title>Genome sequence of strain IMCC3088, a proteorhodopsin-containing marine bacterium belonging to the OM60/NOR5 clade.</title>
        <authorList>
            <person name="Jang Y."/>
            <person name="Oh H.M."/>
            <person name="Kang I."/>
            <person name="Lee K."/>
            <person name="Yang S.J."/>
            <person name="Cho J.C."/>
        </authorList>
    </citation>
    <scope>NUCLEOTIDE SEQUENCE [LARGE SCALE GENOMIC DNA]</scope>
    <source>
        <strain evidence="1 2">IMCC3088</strain>
    </source>
</reference>
<evidence type="ECO:0000313" key="1">
    <source>
        <dbReference type="EMBL" id="EGG28217.1"/>
    </source>
</evidence>
<name>F3L624_9GAMM</name>
<dbReference type="Proteomes" id="UP000005615">
    <property type="component" value="Unassembled WGS sequence"/>
</dbReference>
<dbReference type="AlphaFoldDB" id="F3L624"/>
<evidence type="ECO:0000313" key="2">
    <source>
        <dbReference type="Proteomes" id="UP000005615"/>
    </source>
</evidence>
<keyword evidence="2" id="KW-1185">Reference proteome</keyword>
<comment type="caution">
    <text evidence="1">The sequence shown here is derived from an EMBL/GenBank/DDBJ whole genome shotgun (WGS) entry which is preliminary data.</text>
</comment>